<dbReference type="AlphaFoldDB" id="A0A9D2LXR5"/>
<protein>
    <submittedName>
        <fullName evidence="1">Uncharacterized protein</fullName>
    </submittedName>
</protein>
<evidence type="ECO:0000313" key="2">
    <source>
        <dbReference type="Proteomes" id="UP000824214"/>
    </source>
</evidence>
<evidence type="ECO:0000313" key="1">
    <source>
        <dbReference type="EMBL" id="HJB36698.1"/>
    </source>
</evidence>
<reference evidence="1" key="2">
    <citation type="submission" date="2021-04" db="EMBL/GenBank/DDBJ databases">
        <authorList>
            <person name="Gilroy R."/>
        </authorList>
    </citation>
    <scope>NUCLEOTIDE SEQUENCE</scope>
    <source>
        <strain evidence="1">ChiBcolR8-3208</strain>
    </source>
</reference>
<comment type="caution">
    <text evidence="1">The sequence shown here is derived from an EMBL/GenBank/DDBJ whole genome shotgun (WGS) entry which is preliminary data.</text>
</comment>
<dbReference type="EMBL" id="DWXZ01000021">
    <property type="protein sequence ID" value="HJB36698.1"/>
    <property type="molecule type" value="Genomic_DNA"/>
</dbReference>
<gene>
    <name evidence="1" type="ORF">H9942_01350</name>
</gene>
<name>A0A9D2LXR5_9FIRM</name>
<dbReference type="Proteomes" id="UP000824214">
    <property type="component" value="Unassembled WGS sequence"/>
</dbReference>
<sequence length="102" mass="11268">MRLKRPAQPLVFQFQRAGSLCAAVACLYQAWPKLEASLCLYRGAYYLKAAAALRQRQSVRRLAAPFGKPLGACPVFYAYCEEHGRCLSTNAVEELGGALWGK</sequence>
<proteinExistence type="predicted"/>
<reference evidence="1" key="1">
    <citation type="journal article" date="2021" name="PeerJ">
        <title>Extensive microbial diversity within the chicken gut microbiome revealed by metagenomics and culture.</title>
        <authorList>
            <person name="Gilroy R."/>
            <person name="Ravi A."/>
            <person name="Getino M."/>
            <person name="Pursley I."/>
            <person name="Horton D.L."/>
            <person name="Alikhan N.F."/>
            <person name="Baker D."/>
            <person name="Gharbi K."/>
            <person name="Hall N."/>
            <person name="Watson M."/>
            <person name="Adriaenssens E.M."/>
            <person name="Foster-Nyarko E."/>
            <person name="Jarju S."/>
            <person name="Secka A."/>
            <person name="Antonio M."/>
            <person name="Oren A."/>
            <person name="Chaudhuri R.R."/>
            <person name="La Ragione R."/>
            <person name="Hildebrand F."/>
            <person name="Pallen M.J."/>
        </authorList>
    </citation>
    <scope>NUCLEOTIDE SEQUENCE</scope>
    <source>
        <strain evidence="1">ChiBcolR8-3208</strain>
    </source>
</reference>
<organism evidence="1 2">
    <name type="scientific">Candidatus Acutalibacter ornithocaccae</name>
    <dbReference type="NCBI Taxonomy" id="2838416"/>
    <lineage>
        <taxon>Bacteria</taxon>
        <taxon>Bacillati</taxon>
        <taxon>Bacillota</taxon>
        <taxon>Clostridia</taxon>
        <taxon>Eubacteriales</taxon>
        <taxon>Acutalibacteraceae</taxon>
        <taxon>Acutalibacter</taxon>
    </lineage>
</organism>
<accession>A0A9D2LXR5</accession>